<dbReference type="Pfam" id="PF09340">
    <property type="entry name" value="NuA4"/>
    <property type="match status" value="1"/>
</dbReference>
<dbReference type="GO" id="GO:0005634">
    <property type="term" value="C:nucleus"/>
    <property type="evidence" value="ECO:0007669"/>
    <property type="project" value="UniProtKB-SubCell"/>
</dbReference>
<feature type="compositionally biased region" description="Basic and acidic residues" evidence="8">
    <location>
        <begin position="125"/>
        <end position="145"/>
    </location>
</feature>
<evidence type="ECO:0000256" key="5">
    <source>
        <dbReference type="ARBA" id="ARBA00023054"/>
    </source>
</evidence>
<name>A0A6A3AHF5_HIBSY</name>
<keyword evidence="3" id="KW-0156">Chromatin regulator</keyword>
<comment type="caution">
    <text evidence="9">The sequence shown here is derived from an EMBL/GenBank/DDBJ whole genome shotgun (WGS) entry which is preliminary data.</text>
</comment>
<proteinExistence type="inferred from homology"/>
<dbReference type="PANTHER" id="PTHR13476">
    <property type="entry name" value="CHROMATIN MODIFICATION-RELATED PROTEIN MEAF6"/>
    <property type="match status" value="1"/>
</dbReference>
<evidence type="ECO:0000256" key="4">
    <source>
        <dbReference type="ARBA" id="ARBA00023015"/>
    </source>
</evidence>
<keyword evidence="6" id="KW-0804">Transcription</keyword>
<evidence type="ECO:0000313" key="9">
    <source>
        <dbReference type="EMBL" id="KAE8704010.1"/>
    </source>
</evidence>
<organism evidence="9 10">
    <name type="scientific">Hibiscus syriacus</name>
    <name type="common">Rose of Sharon</name>
    <dbReference type="NCBI Taxonomy" id="106335"/>
    <lineage>
        <taxon>Eukaryota</taxon>
        <taxon>Viridiplantae</taxon>
        <taxon>Streptophyta</taxon>
        <taxon>Embryophyta</taxon>
        <taxon>Tracheophyta</taxon>
        <taxon>Spermatophyta</taxon>
        <taxon>Magnoliopsida</taxon>
        <taxon>eudicotyledons</taxon>
        <taxon>Gunneridae</taxon>
        <taxon>Pentapetalae</taxon>
        <taxon>rosids</taxon>
        <taxon>malvids</taxon>
        <taxon>Malvales</taxon>
        <taxon>Malvaceae</taxon>
        <taxon>Malvoideae</taxon>
        <taxon>Hibiscus</taxon>
    </lineage>
</organism>
<dbReference type="GO" id="GO:0006325">
    <property type="term" value="P:chromatin organization"/>
    <property type="evidence" value="ECO:0007669"/>
    <property type="project" value="UniProtKB-KW"/>
</dbReference>
<feature type="region of interest" description="Disordered" evidence="8">
    <location>
        <begin position="125"/>
        <end position="153"/>
    </location>
</feature>
<keyword evidence="5" id="KW-0175">Coiled coil</keyword>
<dbReference type="EMBL" id="VEPZ02000996">
    <property type="protein sequence ID" value="KAE8704010.1"/>
    <property type="molecule type" value="Genomic_DNA"/>
</dbReference>
<evidence type="ECO:0000256" key="2">
    <source>
        <dbReference type="ARBA" id="ARBA00010916"/>
    </source>
</evidence>
<comment type="subcellular location">
    <subcellularLocation>
        <location evidence="1">Nucleus</location>
    </subcellularLocation>
</comment>
<protein>
    <submittedName>
        <fullName evidence="9">Inorganic phosphate transporter 1-7-like</fullName>
    </submittedName>
</protein>
<evidence type="ECO:0000256" key="3">
    <source>
        <dbReference type="ARBA" id="ARBA00022853"/>
    </source>
</evidence>
<keyword evidence="4" id="KW-0805">Transcription regulation</keyword>
<evidence type="ECO:0000256" key="8">
    <source>
        <dbReference type="SAM" id="MobiDB-lite"/>
    </source>
</evidence>
<gene>
    <name evidence="9" type="ORF">F3Y22_tig00110462pilonHSYRG00514</name>
</gene>
<comment type="similarity">
    <text evidence="2">Belongs to the EAF6 family.</text>
</comment>
<reference evidence="9" key="1">
    <citation type="submission" date="2019-09" db="EMBL/GenBank/DDBJ databases">
        <title>Draft genome information of white flower Hibiscus syriacus.</title>
        <authorList>
            <person name="Kim Y.-M."/>
        </authorList>
    </citation>
    <scope>NUCLEOTIDE SEQUENCE [LARGE SCALE GENOMIC DNA]</scope>
    <source>
        <strain evidence="9">YM2019G1</strain>
    </source>
</reference>
<dbReference type="AlphaFoldDB" id="A0A6A3AHF5"/>
<dbReference type="InterPro" id="IPR015418">
    <property type="entry name" value="Eaf6"/>
</dbReference>
<evidence type="ECO:0000256" key="7">
    <source>
        <dbReference type="ARBA" id="ARBA00023242"/>
    </source>
</evidence>
<evidence type="ECO:0000256" key="6">
    <source>
        <dbReference type="ARBA" id="ARBA00023163"/>
    </source>
</evidence>
<evidence type="ECO:0000313" key="10">
    <source>
        <dbReference type="Proteomes" id="UP000436088"/>
    </source>
</evidence>
<keyword evidence="7" id="KW-0539">Nucleus</keyword>
<dbReference type="GO" id="GO:0000123">
    <property type="term" value="C:histone acetyltransferase complex"/>
    <property type="evidence" value="ECO:0007669"/>
    <property type="project" value="InterPro"/>
</dbReference>
<dbReference type="Proteomes" id="UP000436088">
    <property type="component" value="Unassembled WGS sequence"/>
</dbReference>
<sequence length="560" mass="62456">MDHNGQRGPSTPSAMLASLLSRRAKHQEEHRNIERQVYDMETSYLQDPGQCGNVLKGFEGSKRSQKFQPEDRLFYYLQSSPAAEEIAAARDGEPVICRFINKLLFFMFIVCYPSSLVDRKSDCCPEGKPKRGRGREAKRMRHPGEPDFDYDDDPDVTLNVSGSGVGYGQGRISTLEPLFRLPRVYTGLQHILIWLESRLIGLIWYLVSLPSFNLSLIPIDDIPTPLLVVLSLHPNEILTFGSFVFVGDSPRSSDGSGLESYYLTMLVTEKNGGGVKLDDSFVVKSGQSVCEVGIVYSPFVVKLKSNRPFVVKLNLCCLESKSFVVKLKLALKLGNCLLTTSRPFVVKLNLCCLESNIIRCEVEIGSEIEKLFVDNQRSLRHEVELALSGVQYPSIGPFVMKLNLRCLESNILRCEVEIGSELLTTNGPFVVKLSLDLNILRREVEIQISFVVKLKSTLEQIVLFREKLSQGRQHLFQEKLSQGRQNLAKEITLQFLKSTPTLENTLFSREDYKFANLQENLKGGIGTLGGESVPSEHSGNLGAKTIQGGIGPLWGGIGSL</sequence>
<evidence type="ECO:0000256" key="1">
    <source>
        <dbReference type="ARBA" id="ARBA00004123"/>
    </source>
</evidence>
<keyword evidence="10" id="KW-1185">Reference proteome</keyword>
<accession>A0A6A3AHF5</accession>